<sequence length="62" mass="6388">MKVGRAMASDGPIRETISLAMSRPSSARPKSAANMRADLAKKMVSVNTALPVAAALMNSGLS</sequence>
<dbReference type="Proteomes" id="UP000020077">
    <property type="component" value="Unassembled WGS sequence"/>
</dbReference>
<organism evidence="1 2">
    <name type="scientific">Candidatus Accumulibacter phosphatis</name>
    <dbReference type="NCBI Taxonomy" id="327160"/>
    <lineage>
        <taxon>Bacteria</taxon>
        <taxon>Pseudomonadati</taxon>
        <taxon>Pseudomonadota</taxon>
        <taxon>Betaproteobacteria</taxon>
        <taxon>Candidatus Accumulibacter</taxon>
    </lineage>
</organism>
<gene>
    <name evidence="1" type="ORF">AW09_004327</name>
</gene>
<comment type="caution">
    <text evidence="1">The sequence shown here is derived from an EMBL/GenBank/DDBJ whole genome shotgun (WGS) entry which is preliminary data.</text>
</comment>
<dbReference type="EMBL" id="JDVG02000681">
    <property type="protein sequence ID" value="KFB70563.1"/>
    <property type="molecule type" value="Genomic_DNA"/>
</dbReference>
<reference evidence="1 2" key="1">
    <citation type="submission" date="2014-02" db="EMBL/GenBank/DDBJ databases">
        <title>Expanding our view of genomic diversity in Candidatus Accumulibacter clades.</title>
        <authorList>
            <person name="Skennerton C.T."/>
            <person name="Barr J.J."/>
            <person name="Slater F.R."/>
            <person name="Bond P.L."/>
            <person name="Tyson G.W."/>
        </authorList>
    </citation>
    <scope>NUCLEOTIDE SEQUENCE [LARGE SCALE GENOMIC DNA]</scope>
    <source>
        <strain evidence="2">BA-91</strain>
    </source>
</reference>
<dbReference type="AlphaFoldDB" id="A0A080LR48"/>
<name>A0A080LR48_9PROT</name>
<protein>
    <submittedName>
        <fullName evidence="1">Uncharacterized protein</fullName>
    </submittedName>
</protein>
<accession>A0A080LR48</accession>
<evidence type="ECO:0000313" key="1">
    <source>
        <dbReference type="EMBL" id="KFB70563.1"/>
    </source>
</evidence>
<proteinExistence type="predicted"/>
<evidence type="ECO:0000313" key="2">
    <source>
        <dbReference type="Proteomes" id="UP000020077"/>
    </source>
</evidence>